<protein>
    <submittedName>
        <fullName evidence="2">Protein kinase domain-containing protein</fullName>
    </submittedName>
</protein>
<sequence>LQIYILDFGIARKILNDKGEIKTPRVSVAFKGTIKFAPLACHRRKELGPKDDCESWFYLLLDLILIDGLPWRKVSDKNEVLKVKEECRTKHRDKLLRSFKCKEEFGKIMDYVDSLHYEDRVDYSYIYEMLKTVSLLNFFLDLMP</sequence>
<dbReference type="InterPro" id="IPR050235">
    <property type="entry name" value="CK1_Ser-Thr_kinase"/>
</dbReference>
<dbReference type="Gene3D" id="1.10.510.10">
    <property type="entry name" value="Transferase(Phosphotransferase) domain 1"/>
    <property type="match status" value="1"/>
</dbReference>
<organism evidence="1 2">
    <name type="scientific">Ascaris lumbricoides</name>
    <name type="common">Giant roundworm</name>
    <dbReference type="NCBI Taxonomy" id="6252"/>
    <lineage>
        <taxon>Eukaryota</taxon>
        <taxon>Metazoa</taxon>
        <taxon>Ecdysozoa</taxon>
        <taxon>Nematoda</taxon>
        <taxon>Chromadorea</taxon>
        <taxon>Rhabditida</taxon>
        <taxon>Spirurina</taxon>
        <taxon>Ascaridomorpha</taxon>
        <taxon>Ascaridoidea</taxon>
        <taxon>Ascarididae</taxon>
        <taxon>Ascaris</taxon>
    </lineage>
</organism>
<dbReference type="InterPro" id="IPR011009">
    <property type="entry name" value="Kinase-like_dom_sf"/>
</dbReference>
<evidence type="ECO:0000313" key="1">
    <source>
        <dbReference type="Proteomes" id="UP000036681"/>
    </source>
</evidence>
<name>A0A0M3IWH4_ASCLU</name>
<keyword evidence="1" id="KW-1185">Reference proteome</keyword>
<dbReference type="WBParaSite" id="ALUE_0002310201-mRNA-1">
    <property type="protein sequence ID" value="ALUE_0002310201-mRNA-1"/>
    <property type="gene ID" value="ALUE_0002310201"/>
</dbReference>
<reference evidence="2" key="1">
    <citation type="submission" date="2017-02" db="UniProtKB">
        <authorList>
            <consortium name="WormBaseParasite"/>
        </authorList>
    </citation>
    <scope>IDENTIFICATION</scope>
</reference>
<accession>A0A0M3IWH4</accession>
<dbReference type="SUPFAM" id="SSF56112">
    <property type="entry name" value="Protein kinase-like (PK-like)"/>
    <property type="match status" value="1"/>
</dbReference>
<dbReference type="PANTHER" id="PTHR11909">
    <property type="entry name" value="CASEIN KINASE-RELATED"/>
    <property type="match status" value="1"/>
</dbReference>
<dbReference type="Proteomes" id="UP000036681">
    <property type="component" value="Unplaced"/>
</dbReference>
<dbReference type="AlphaFoldDB" id="A0A0M3IWH4"/>
<evidence type="ECO:0000313" key="2">
    <source>
        <dbReference type="WBParaSite" id="ALUE_0002310201-mRNA-1"/>
    </source>
</evidence>
<proteinExistence type="predicted"/>